<dbReference type="OrthoDB" id="5576758at2759"/>
<keyword evidence="1" id="KW-0732">Signal</keyword>
<sequence>MKLLLLALATGALAVPFVTALEGSYTPEAFCCLANYYRESKGLRPFKFSATVSKIPEGHVVEM</sequence>
<gene>
    <name evidence="2" type="ORF">H4R34_006191</name>
</gene>
<feature type="signal peptide" evidence="1">
    <location>
        <begin position="1"/>
        <end position="20"/>
    </location>
</feature>
<keyword evidence="3" id="KW-1185">Reference proteome</keyword>
<feature type="chain" id="PRO_5040756465" evidence="1">
    <location>
        <begin position="21"/>
        <end position="63"/>
    </location>
</feature>
<protein>
    <submittedName>
        <fullName evidence="2">Uncharacterized protein</fullName>
    </submittedName>
</protein>
<evidence type="ECO:0000313" key="3">
    <source>
        <dbReference type="Proteomes" id="UP001151582"/>
    </source>
</evidence>
<dbReference type="EMBL" id="JANBQB010001982">
    <property type="protein sequence ID" value="KAJ1969173.1"/>
    <property type="molecule type" value="Genomic_DNA"/>
</dbReference>
<dbReference type="Proteomes" id="UP001151582">
    <property type="component" value="Unassembled WGS sequence"/>
</dbReference>
<evidence type="ECO:0000313" key="2">
    <source>
        <dbReference type="EMBL" id="KAJ1969173.1"/>
    </source>
</evidence>
<proteinExistence type="predicted"/>
<evidence type="ECO:0000256" key="1">
    <source>
        <dbReference type="SAM" id="SignalP"/>
    </source>
</evidence>
<organism evidence="2 3">
    <name type="scientific">Dimargaris verticillata</name>
    <dbReference type="NCBI Taxonomy" id="2761393"/>
    <lineage>
        <taxon>Eukaryota</taxon>
        <taxon>Fungi</taxon>
        <taxon>Fungi incertae sedis</taxon>
        <taxon>Zoopagomycota</taxon>
        <taxon>Kickxellomycotina</taxon>
        <taxon>Dimargaritomycetes</taxon>
        <taxon>Dimargaritales</taxon>
        <taxon>Dimargaritaceae</taxon>
        <taxon>Dimargaris</taxon>
    </lineage>
</organism>
<comment type="caution">
    <text evidence="2">The sequence shown here is derived from an EMBL/GenBank/DDBJ whole genome shotgun (WGS) entry which is preliminary data.</text>
</comment>
<reference evidence="2" key="1">
    <citation type="submission" date="2022-07" db="EMBL/GenBank/DDBJ databases">
        <title>Phylogenomic reconstructions and comparative analyses of Kickxellomycotina fungi.</title>
        <authorList>
            <person name="Reynolds N.K."/>
            <person name="Stajich J.E."/>
            <person name="Barry K."/>
            <person name="Grigoriev I.V."/>
            <person name="Crous P."/>
            <person name="Smith M.E."/>
        </authorList>
    </citation>
    <scope>NUCLEOTIDE SEQUENCE</scope>
    <source>
        <strain evidence="2">RSA 567</strain>
    </source>
</reference>
<accession>A0A9W8AXL1</accession>
<dbReference type="AlphaFoldDB" id="A0A9W8AXL1"/>
<feature type="non-terminal residue" evidence="2">
    <location>
        <position position="63"/>
    </location>
</feature>
<name>A0A9W8AXL1_9FUNG</name>